<keyword evidence="4 11" id="KW-0547">Nucleotide-binding</keyword>
<dbReference type="InterPro" id="IPR011009">
    <property type="entry name" value="Kinase-like_dom_sf"/>
</dbReference>
<evidence type="ECO:0000256" key="2">
    <source>
        <dbReference type="ARBA" id="ARBA00022527"/>
    </source>
</evidence>
<dbReference type="Gene3D" id="3.30.200.20">
    <property type="entry name" value="Phosphorylase Kinase, domain 1"/>
    <property type="match status" value="1"/>
</dbReference>
<feature type="domain" description="Protein kinase" evidence="14">
    <location>
        <begin position="559"/>
        <end position="968"/>
    </location>
</feature>
<dbReference type="Pfam" id="PF00069">
    <property type="entry name" value="Pkinase"/>
    <property type="match status" value="3"/>
</dbReference>
<dbReference type="InterPro" id="IPR016135">
    <property type="entry name" value="UBQ-conjugating_enzyme/RWD"/>
</dbReference>
<evidence type="ECO:0000259" key="14">
    <source>
        <dbReference type="PROSITE" id="PS50011"/>
    </source>
</evidence>
<comment type="catalytic activity">
    <reaction evidence="9">
        <text>L-seryl-[protein] + ATP = O-phospho-L-seryl-[protein] + ADP + H(+)</text>
        <dbReference type="Rhea" id="RHEA:17989"/>
        <dbReference type="Rhea" id="RHEA-COMP:9863"/>
        <dbReference type="Rhea" id="RHEA-COMP:11604"/>
        <dbReference type="ChEBI" id="CHEBI:15378"/>
        <dbReference type="ChEBI" id="CHEBI:29999"/>
        <dbReference type="ChEBI" id="CHEBI:30616"/>
        <dbReference type="ChEBI" id="CHEBI:83421"/>
        <dbReference type="ChEBI" id="CHEBI:456216"/>
        <dbReference type="EC" id="2.7.11.1"/>
    </reaction>
</comment>
<dbReference type="FunFam" id="3.10.110.10:FF:000050">
    <property type="entry name" value="eIF-2-alpha kinase GCN2"/>
    <property type="match status" value="1"/>
</dbReference>
<keyword evidence="17" id="KW-1185">Reference proteome</keyword>
<feature type="active site" description="Proton acceptor" evidence="10">
    <location>
        <position position="808"/>
    </location>
</feature>
<keyword evidence="2" id="KW-0723">Serine/threonine-protein kinase</keyword>
<dbReference type="SMART" id="SM00220">
    <property type="entry name" value="S_TKc"/>
    <property type="match status" value="1"/>
</dbReference>
<dbReference type="InterPro" id="IPR016255">
    <property type="entry name" value="Gcn2"/>
</dbReference>
<dbReference type="PIRSF" id="PIRSF000660">
    <property type="entry name" value="Ser/Thr_PK_GCN2"/>
    <property type="match status" value="1"/>
</dbReference>
<dbReference type="PROSITE" id="PS50011">
    <property type="entry name" value="PROTEIN_KINASE_DOM"/>
    <property type="match status" value="2"/>
</dbReference>
<comment type="catalytic activity">
    <reaction evidence="8">
        <text>L-threonyl-[protein] + ATP = O-phospho-L-threonyl-[protein] + ADP + H(+)</text>
        <dbReference type="Rhea" id="RHEA:46608"/>
        <dbReference type="Rhea" id="RHEA-COMP:11060"/>
        <dbReference type="Rhea" id="RHEA-COMP:11605"/>
        <dbReference type="ChEBI" id="CHEBI:15378"/>
        <dbReference type="ChEBI" id="CHEBI:30013"/>
        <dbReference type="ChEBI" id="CHEBI:30616"/>
        <dbReference type="ChEBI" id="CHEBI:61977"/>
        <dbReference type="ChEBI" id="CHEBI:456216"/>
        <dbReference type="EC" id="2.7.11.1"/>
    </reaction>
</comment>
<gene>
    <name evidence="16" type="ORF">ONB1V03_LOCUS4241</name>
</gene>
<dbReference type="InterPro" id="IPR008271">
    <property type="entry name" value="Ser/Thr_kinase_AS"/>
</dbReference>
<feature type="binding site" evidence="11 12">
    <location>
        <position position="588"/>
    </location>
    <ligand>
        <name>ATP</name>
        <dbReference type="ChEBI" id="CHEBI:30616"/>
    </ligand>
</feature>
<feature type="domain" description="Protein kinase" evidence="14">
    <location>
        <begin position="238"/>
        <end position="498"/>
    </location>
</feature>
<evidence type="ECO:0000256" key="12">
    <source>
        <dbReference type="PROSITE-ProRule" id="PRU10141"/>
    </source>
</evidence>
<dbReference type="Gene3D" id="3.30.930.10">
    <property type="entry name" value="Bira Bifunctional Protein, Domain 2"/>
    <property type="match status" value="1"/>
</dbReference>
<sequence>MAANCETIERQMDELSALKAIFGSDLKDLRQSAPNGGDSPDKWLPIEVQITLKPMVSMSQLNGEAYVQTDLYVKCGKRYPNVIPDDIRLKEVKGLADSVCQQIRDELYGLAKSLRGEEMIFVFADHVRQCLHSHNKPPVKSFYDQMISHKTKLEVEKNKEIERQMETNRRIDEMKRKQLEEEMKRKHKALLEDSRLRRESREDIGETLSVIRSTDLKCDINHELVAIVFDINGFDRTIQRGKCLLHNHFKHSVEYLATDLSSGQTYVISEWILKSKNDYNIDDISDRISRVESYFKTKLKSLSHPNLIPYISMQYSIKSDYIVVDVLQEHINANSLFSLSNVMRGHPFNTSLIRFYSNQVLEIIYYLHKHNCPHGDLRPTNVFIDTSSGDIKISGFYLEKQFYDIFTDINTNDSVTYNLNTISTNINRLKMKDIYDFGVLVSVISSDWDFSDKTAVNLKYKVNASNVREELKHFLDKCLDSEESARPTAERLLQHQFLASQKSKLSLNYQKHNDSQSQPFPNDRGEQIEDAKNYENNIQTKSLLNSFASSSLNSRLNEFEVLDELGKGGFGYVYKVKNILDGRCYALKKICINHSNHSLYEKIRREVNLLSRLNHENVVRYFTSWIETEENADYDSSEQSSNTKTSETQITQKSTKFETKLKQTKEVKESSSSSSGSSGDSSDSDVSDTSSIEDVDFEAEEDIFGTSFLVQIPPKLSNNSVDVIFERSDCDGTASQEKTETANNTNEEPKRAIPRKYMYIQMELCEKSTLRDAIDGGLHNEIHRKKRLFREIIEGLVHIHEQGMIHRDLKPGNIFLDVNDHVKIGDFGLAKEIYFIKDEKSDSATLEAQNLNVTQETDQFRLTGKIGTPFYVAPELAVTADVNSTKIYYTQKVDIYSLGIIFFEMSYPFQTLMERTKVVIKLRKKEIELPVDWSQYFTEIEINILKSLLQHNYSLRPSSSELLASDYLPAPEMEEKEEQNVIRRAVQNTRTKIHKYMLNMLFQREASEIEDYVYDVNDQQFEPSFGSKSDLFSFSTKQRVFQYVYNVLESIMQSHCAVYLSLPTLLPKHSTQTYQVNDVFYVIDNTGSIVSLSHNLRVPFARYIARNKISHLRRYSIEKVYRQKRVMGYHPKEFWECALDIVTPKGTNSDGTHIMPDSEVLSVLSHVVNQFPVLSASKLILRVNHIQLIKAILDYCDIADEMHNKVIRHLGDCFSPKITQSVLKESAVESTFASNSSLALKVFSQRKSILEKYIDESKINHFLQIIDSEQESVKKLLSNIKTQMRKKGVKQQNALQVAKHAIKELDLILNCAEKLGNINKFVVKISPAFVMTGSSSVLYSGIIFQLEREIKHKKSTQKSVIAVGGRYDQLIASFDKLSKNSDKHFVDKGGVGLSIEFEKIMKCVLEEEMKNKSTFGSTIDVVVCSLTNEKSDSILKELCSVTKEFWNSGIKVFCFPEDLPKNISELHAFCLENSVRYAVALKETSDSSQTNFHQMNAKLFAYEKERYIDKKGGIVSDIVEYVIRSLLYLR</sequence>
<feature type="compositionally biased region" description="Polar residues" evidence="13">
    <location>
        <begin position="637"/>
        <end position="654"/>
    </location>
</feature>
<dbReference type="SUPFAM" id="SSF55681">
    <property type="entry name" value="Class II aaRS and biotin synthetases"/>
    <property type="match status" value="1"/>
</dbReference>
<feature type="compositionally biased region" description="Basic and acidic residues" evidence="13">
    <location>
        <begin position="655"/>
        <end position="669"/>
    </location>
</feature>
<evidence type="ECO:0000256" key="5">
    <source>
        <dbReference type="ARBA" id="ARBA00022777"/>
    </source>
</evidence>
<dbReference type="EC" id="2.7.11.1" evidence="1"/>
<protein>
    <recommendedName>
        <fullName evidence="1">non-specific serine/threonine protein kinase</fullName>
        <ecNumber evidence="1">2.7.11.1</ecNumber>
    </recommendedName>
</protein>
<dbReference type="OrthoDB" id="6430822at2759"/>
<dbReference type="Pfam" id="PF05773">
    <property type="entry name" value="RWD"/>
    <property type="match status" value="1"/>
</dbReference>
<dbReference type="GO" id="GO:0005829">
    <property type="term" value="C:cytosol"/>
    <property type="evidence" value="ECO:0007669"/>
    <property type="project" value="TreeGrafter"/>
</dbReference>
<accession>A0A7R9LL07</accession>
<dbReference type="PROSITE" id="PS00107">
    <property type="entry name" value="PROTEIN_KINASE_ATP"/>
    <property type="match status" value="1"/>
</dbReference>
<feature type="non-terminal residue" evidence="16">
    <location>
        <position position="1530"/>
    </location>
</feature>
<dbReference type="EMBL" id="OC916251">
    <property type="protein sequence ID" value="CAD7643643.1"/>
    <property type="molecule type" value="Genomic_DNA"/>
</dbReference>
<evidence type="ECO:0000256" key="8">
    <source>
        <dbReference type="ARBA" id="ARBA00047899"/>
    </source>
</evidence>
<keyword evidence="6 11" id="KW-0067">ATP-binding</keyword>
<feature type="compositionally biased region" description="Acidic residues" evidence="13">
    <location>
        <begin position="682"/>
        <end position="691"/>
    </location>
</feature>
<dbReference type="PROSITE" id="PS00108">
    <property type="entry name" value="PROTEIN_KINASE_ST"/>
    <property type="match status" value="1"/>
</dbReference>
<feature type="compositionally biased region" description="Low complexity" evidence="13">
    <location>
        <begin position="670"/>
        <end position="681"/>
    </location>
</feature>
<feature type="region of interest" description="Disordered" evidence="13">
    <location>
        <begin position="632"/>
        <end position="691"/>
    </location>
</feature>
<dbReference type="SUPFAM" id="SSF56112">
    <property type="entry name" value="Protein kinase-like (PK-like)"/>
    <property type="match status" value="2"/>
</dbReference>
<reference evidence="16" key="1">
    <citation type="submission" date="2020-11" db="EMBL/GenBank/DDBJ databases">
        <authorList>
            <person name="Tran Van P."/>
        </authorList>
    </citation>
    <scope>NUCLEOTIDE SEQUENCE</scope>
</reference>
<name>A0A7R9LL07_9ACAR</name>
<evidence type="ECO:0000256" key="4">
    <source>
        <dbReference type="ARBA" id="ARBA00022741"/>
    </source>
</evidence>
<dbReference type="GO" id="GO:0005524">
    <property type="term" value="F:ATP binding"/>
    <property type="evidence" value="ECO:0007669"/>
    <property type="project" value="UniProtKB-UniRule"/>
</dbReference>
<dbReference type="PANTHER" id="PTHR11042:SF136">
    <property type="entry name" value="EIF-2-ALPHA KINASE GCN2"/>
    <property type="match status" value="1"/>
</dbReference>
<evidence type="ECO:0000256" key="3">
    <source>
        <dbReference type="ARBA" id="ARBA00022679"/>
    </source>
</evidence>
<evidence type="ECO:0000256" key="13">
    <source>
        <dbReference type="SAM" id="MobiDB-lite"/>
    </source>
</evidence>
<organism evidence="16">
    <name type="scientific">Oppiella nova</name>
    <dbReference type="NCBI Taxonomy" id="334625"/>
    <lineage>
        <taxon>Eukaryota</taxon>
        <taxon>Metazoa</taxon>
        <taxon>Ecdysozoa</taxon>
        <taxon>Arthropoda</taxon>
        <taxon>Chelicerata</taxon>
        <taxon>Arachnida</taxon>
        <taxon>Acari</taxon>
        <taxon>Acariformes</taxon>
        <taxon>Sarcoptiformes</taxon>
        <taxon>Oribatida</taxon>
        <taxon>Brachypylina</taxon>
        <taxon>Oppioidea</taxon>
        <taxon>Oppiidae</taxon>
        <taxon>Oppiella</taxon>
    </lineage>
</organism>
<dbReference type="SMART" id="SM00591">
    <property type="entry name" value="RWD"/>
    <property type="match status" value="1"/>
</dbReference>
<proteinExistence type="inferred from homology"/>
<dbReference type="GO" id="GO:0000077">
    <property type="term" value="P:DNA damage checkpoint signaling"/>
    <property type="evidence" value="ECO:0007669"/>
    <property type="project" value="InterPro"/>
</dbReference>
<dbReference type="InterPro" id="IPR000719">
    <property type="entry name" value="Prot_kinase_dom"/>
</dbReference>
<evidence type="ECO:0000256" key="6">
    <source>
        <dbReference type="ARBA" id="ARBA00022840"/>
    </source>
</evidence>
<feature type="binding site" evidence="11">
    <location>
        <begin position="565"/>
        <end position="573"/>
    </location>
    <ligand>
        <name>ATP</name>
        <dbReference type="ChEBI" id="CHEBI:30616"/>
    </ligand>
</feature>
<dbReference type="InterPro" id="IPR006575">
    <property type="entry name" value="RWD_dom"/>
</dbReference>
<evidence type="ECO:0000256" key="9">
    <source>
        <dbReference type="ARBA" id="ARBA00048679"/>
    </source>
</evidence>
<dbReference type="Proteomes" id="UP000728032">
    <property type="component" value="Unassembled WGS sequence"/>
</dbReference>
<dbReference type="InterPro" id="IPR050339">
    <property type="entry name" value="CC_SR_Kinase"/>
</dbReference>
<dbReference type="GO" id="GO:1990625">
    <property type="term" value="P:negative regulation of cytoplasmic translational initiation in response to stress"/>
    <property type="evidence" value="ECO:0007669"/>
    <property type="project" value="TreeGrafter"/>
</dbReference>
<dbReference type="PROSITE" id="PS50908">
    <property type="entry name" value="RWD"/>
    <property type="match status" value="1"/>
</dbReference>
<dbReference type="InterPro" id="IPR017441">
    <property type="entry name" value="Protein_kinase_ATP_BS"/>
</dbReference>
<dbReference type="Gene3D" id="3.10.110.10">
    <property type="entry name" value="Ubiquitin Conjugating Enzyme"/>
    <property type="match status" value="1"/>
</dbReference>
<dbReference type="SUPFAM" id="SSF54495">
    <property type="entry name" value="UBC-like"/>
    <property type="match status" value="1"/>
</dbReference>
<dbReference type="GO" id="GO:0009893">
    <property type="term" value="P:positive regulation of metabolic process"/>
    <property type="evidence" value="ECO:0007669"/>
    <property type="project" value="UniProtKB-ARBA"/>
</dbReference>
<keyword evidence="3" id="KW-0808">Transferase</keyword>
<comment type="similarity">
    <text evidence="7">Belongs to the protein kinase superfamily. Ser/Thr protein kinase family. GCN2 subfamily.</text>
</comment>
<dbReference type="CDD" id="cd23823">
    <property type="entry name" value="RWD_GCN2"/>
    <property type="match status" value="1"/>
</dbReference>
<dbReference type="PANTHER" id="PTHR11042">
    <property type="entry name" value="EUKARYOTIC TRANSLATION INITIATION FACTOR 2-ALPHA KINASE EIF2-ALPHA KINASE -RELATED"/>
    <property type="match status" value="1"/>
</dbReference>
<dbReference type="PROSITE" id="PS00109">
    <property type="entry name" value="PROTEIN_KINASE_TYR"/>
    <property type="match status" value="1"/>
</dbReference>
<evidence type="ECO:0000256" key="1">
    <source>
        <dbReference type="ARBA" id="ARBA00012513"/>
    </source>
</evidence>
<evidence type="ECO:0000313" key="16">
    <source>
        <dbReference type="EMBL" id="CAD7643643.1"/>
    </source>
</evidence>
<feature type="domain" description="RWD" evidence="15">
    <location>
        <begin position="13"/>
        <end position="134"/>
    </location>
</feature>
<dbReference type="EMBL" id="CAJPVJ010001426">
    <property type="protein sequence ID" value="CAG2164691.1"/>
    <property type="molecule type" value="Genomic_DNA"/>
</dbReference>
<dbReference type="Gene3D" id="1.10.510.10">
    <property type="entry name" value="Transferase(Phosphotransferase) domain 1"/>
    <property type="match status" value="2"/>
</dbReference>
<dbReference type="CDD" id="cd14046">
    <property type="entry name" value="STKc_EIF2AK4_GCN2_rpt2"/>
    <property type="match status" value="1"/>
</dbReference>
<evidence type="ECO:0000256" key="11">
    <source>
        <dbReference type="PIRSR" id="PIRSR000660-2"/>
    </source>
</evidence>
<dbReference type="GO" id="GO:0004694">
    <property type="term" value="F:eukaryotic translation initiation factor 2alpha kinase activity"/>
    <property type="evidence" value="ECO:0007669"/>
    <property type="project" value="InterPro"/>
</dbReference>
<evidence type="ECO:0000256" key="10">
    <source>
        <dbReference type="PIRSR" id="PIRSR000660-1"/>
    </source>
</evidence>
<dbReference type="InterPro" id="IPR008266">
    <property type="entry name" value="Tyr_kinase_AS"/>
</dbReference>
<evidence type="ECO:0000256" key="7">
    <source>
        <dbReference type="ARBA" id="ARBA00037982"/>
    </source>
</evidence>
<evidence type="ECO:0000313" key="17">
    <source>
        <dbReference type="Proteomes" id="UP000728032"/>
    </source>
</evidence>
<keyword evidence="5" id="KW-0418">Kinase</keyword>
<evidence type="ECO:0000259" key="15">
    <source>
        <dbReference type="PROSITE" id="PS50908"/>
    </source>
</evidence>
<dbReference type="InterPro" id="IPR045864">
    <property type="entry name" value="aa-tRNA-synth_II/BPL/LPL"/>
</dbReference>
<dbReference type="GO" id="GO:0005634">
    <property type="term" value="C:nucleus"/>
    <property type="evidence" value="ECO:0007669"/>
    <property type="project" value="TreeGrafter"/>
</dbReference>